<keyword evidence="7" id="KW-1133">Transmembrane helix</keyword>
<dbReference type="RefSeq" id="WP_010266638.1">
    <property type="nucleotide sequence ID" value="NZ_JAVRET010000008.1"/>
</dbReference>
<dbReference type="Proteomes" id="UP001183610">
    <property type="component" value="Unassembled WGS sequence"/>
</dbReference>
<name>A0ABU2QZG3_9ACTN</name>
<feature type="compositionally biased region" description="Pro residues" evidence="6">
    <location>
        <begin position="476"/>
        <end position="492"/>
    </location>
</feature>
<keyword evidence="9" id="KW-0547">Nucleotide-binding</keyword>
<dbReference type="PANTHER" id="PTHR45436:SF5">
    <property type="entry name" value="SENSOR HISTIDINE KINASE TRCS"/>
    <property type="match status" value="1"/>
</dbReference>
<feature type="transmembrane region" description="Helical" evidence="7">
    <location>
        <begin position="35"/>
        <end position="59"/>
    </location>
</feature>
<feature type="compositionally biased region" description="Low complexity" evidence="6">
    <location>
        <begin position="579"/>
        <end position="598"/>
    </location>
</feature>
<evidence type="ECO:0000256" key="1">
    <source>
        <dbReference type="ARBA" id="ARBA00000085"/>
    </source>
</evidence>
<keyword evidence="3" id="KW-0597">Phosphoprotein</keyword>
<feature type="region of interest" description="Disordered" evidence="6">
    <location>
        <begin position="688"/>
        <end position="721"/>
    </location>
</feature>
<feature type="region of interest" description="Disordered" evidence="6">
    <location>
        <begin position="435"/>
        <end position="644"/>
    </location>
</feature>
<evidence type="ECO:0000256" key="2">
    <source>
        <dbReference type="ARBA" id="ARBA00012438"/>
    </source>
</evidence>
<evidence type="ECO:0000256" key="4">
    <source>
        <dbReference type="ARBA" id="ARBA00022679"/>
    </source>
</evidence>
<sequence length="721" mass="75423">MTHLRASAGRADRRDGGARHGRPGALLPESHIRTLLLRTAVLPALAVALSGLAAVLLLLGAEDDLGGAVRLGVGLCAGVALAALCGAVLAARRATRTVLDRVGALRTTSARRQTELRGLVDRLRRGELPPVREAPSRPDRGGDGLDLLADELHRFHDVAMASVVRASQLSSHAGHEQKVEVFVNLSRRLQSLVHRQIQVLDELESGTEDPALLKGLFHIDHLATRTRRHAENLAVLGGSVSRRQWSTPIPLQQVLRSAVAEVEQYPRVRLVPPVDGAVHGQNVADIVHLIAELVENATLFSAPHTPVLLRAGRVAAGLAVEIEDRGLGLDPAERHRMNTVLADPDQVNLAGLLQDGRIGLYVVATLARRHGIAVRLQSNIYGGVQAVVVLPTALLGEEPATPAQVAAGGRTVEAIATEPAGAEPVEAEVVDEDEDGAGAGAPETEAVPVAAEAAPVVREDSSRTGGTPLPGGTDRTPPPGEPEPAPGTPATPAPDGTRGAPAAPETPTAPRSPDAPDAPSAAGHPPLPVRGTIDSLPSRRTPHPRVPESPRPPAPTPEPAAAETTDEPAVPKPRPTAPLPKRGAPGAPRATPAEARPGTQPGAPRVSFADAGAILALTRRDGSPVNDPEGPAPGLPKREAQTHMVPQLRRDSDEFAEVRAEVAGGDDTLHTPDLMAAFRQGYDRALSTPEEMPTHEEFADRTPADRTATDRAPAEPPARAD</sequence>
<dbReference type="GO" id="GO:0005524">
    <property type="term" value="F:ATP binding"/>
    <property type="evidence" value="ECO:0007669"/>
    <property type="project" value="UniProtKB-KW"/>
</dbReference>
<feature type="compositionally biased region" description="Low complexity" evidence="6">
    <location>
        <begin position="493"/>
        <end position="522"/>
    </location>
</feature>
<feature type="compositionally biased region" description="Basic and acidic residues" evidence="6">
    <location>
        <begin position="692"/>
        <end position="721"/>
    </location>
</feature>
<dbReference type="EMBL" id="JAVRET010000008">
    <property type="protein sequence ID" value="MDT0408569.1"/>
    <property type="molecule type" value="Genomic_DNA"/>
</dbReference>
<keyword evidence="5" id="KW-0418">Kinase</keyword>
<evidence type="ECO:0000256" key="6">
    <source>
        <dbReference type="SAM" id="MobiDB-lite"/>
    </source>
</evidence>
<evidence type="ECO:0000256" key="3">
    <source>
        <dbReference type="ARBA" id="ARBA00022553"/>
    </source>
</evidence>
<keyword evidence="7" id="KW-0812">Transmembrane</keyword>
<feature type="compositionally biased region" description="Low complexity" evidence="6">
    <location>
        <begin position="440"/>
        <end position="456"/>
    </location>
</feature>
<feature type="domain" description="Histidine kinase/HSP90-like ATPase" evidence="8">
    <location>
        <begin position="284"/>
        <end position="392"/>
    </location>
</feature>
<dbReference type="Pfam" id="PF02518">
    <property type="entry name" value="HATPase_c"/>
    <property type="match status" value="1"/>
</dbReference>
<keyword evidence="7" id="KW-0472">Membrane</keyword>
<keyword evidence="4" id="KW-0808">Transferase</keyword>
<dbReference type="SUPFAM" id="SSF55874">
    <property type="entry name" value="ATPase domain of HSP90 chaperone/DNA topoisomerase II/histidine kinase"/>
    <property type="match status" value="1"/>
</dbReference>
<dbReference type="PANTHER" id="PTHR45436">
    <property type="entry name" value="SENSOR HISTIDINE KINASE YKOH"/>
    <property type="match status" value="1"/>
</dbReference>
<feature type="transmembrane region" description="Helical" evidence="7">
    <location>
        <begin position="71"/>
        <end position="91"/>
    </location>
</feature>
<dbReference type="InterPro" id="IPR036890">
    <property type="entry name" value="HATPase_C_sf"/>
</dbReference>
<dbReference type="Gene3D" id="3.30.565.10">
    <property type="entry name" value="Histidine kinase-like ATPase, C-terminal domain"/>
    <property type="match status" value="1"/>
</dbReference>
<feature type="compositionally biased region" description="Pro residues" evidence="6">
    <location>
        <begin position="547"/>
        <end position="558"/>
    </location>
</feature>
<proteinExistence type="predicted"/>
<evidence type="ECO:0000259" key="8">
    <source>
        <dbReference type="Pfam" id="PF02518"/>
    </source>
</evidence>
<dbReference type="InterPro" id="IPR050428">
    <property type="entry name" value="TCS_sensor_his_kinase"/>
</dbReference>
<comment type="caution">
    <text evidence="9">The sequence shown here is derived from an EMBL/GenBank/DDBJ whole genome shotgun (WGS) entry which is preliminary data.</text>
</comment>
<evidence type="ECO:0000256" key="5">
    <source>
        <dbReference type="ARBA" id="ARBA00022777"/>
    </source>
</evidence>
<keyword evidence="9" id="KW-0067">ATP-binding</keyword>
<gene>
    <name evidence="9" type="ORF">RM698_05800</name>
</gene>
<dbReference type="InterPro" id="IPR003594">
    <property type="entry name" value="HATPase_dom"/>
</dbReference>
<comment type="catalytic activity">
    <reaction evidence="1">
        <text>ATP + protein L-histidine = ADP + protein N-phospho-L-histidine.</text>
        <dbReference type="EC" id="2.7.13.3"/>
    </reaction>
</comment>
<evidence type="ECO:0000256" key="7">
    <source>
        <dbReference type="SAM" id="Phobius"/>
    </source>
</evidence>
<evidence type="ECO:0000313" key="9">
    <source>
        <dbReference type="EMBL" id="MDT0408569.1"/>
    </source>
</evidence>
<organism evidence="9 10">
    <name type="scientific">Streptomyces evansiae</name>
    <dbReference type="NCBI Taxonomy" id="3075535"/>
    <lineage>
        <taxon>Bacteria</taxon>
        <taxon>Bacillati</taxon>
        <taxon>Actinomycetota</taxon>
        <taxon>Actinomycetes</taxon>
        <taxon>Kitasatosporales</taxon>
        <taxon>Streptomycetaceae</taxon>
        <taxon>Streptomyces</taxon>
    </lineage>
</organism>
<feature type="compositionally biased region" description="Low complexity" evidence="6">
    <location>
        <begin position="464"/>
        <end position="475"/>
    </location>
</feature>
<evidence type="ECO:0000313" key="10">
    <source>
        <dbReference type="Proteomes" id="UP001183610"/>
    </source>
</evidence>
<dbReference type="EC" id="2.7.13.3" evidence="2"/>
<reference evidence="10" key="1">
    <citation type="submission" date="2023-07" db="EMBL/GenBank/DDBJ databases">
        <title>30 novel species of actinomycetes from the DSMZ collection.</title>
        <authorList>
            <person name="Nouioui I."/>
        </authorList>
    </citation>
    <scope>NUCLEOTIDE SEQUENCE [LARGE SCALE GENOMIC DNA]</scope>
    <source>
        <strain evidence="10">DSM 41979</strain>
    </source>
</reference>
<keyword evidence="10" id="KW-1185">Reference proteome</keyword>
<protein>
    <recommendedName>
        <fullName evidence="2">histidine kinase</fullName>
        <ecNumber evidence="2">2.7.13.3</ecNumber>
    </recommendedName>
</protein>
<accession>A0ABU2QZG3</accession>
<feature type="region of interest" description="Disordered" evidence="6">
    <location>
        <begin position="1"/>
        <end position="25"/>
    </location>
</feature>